<dbReference type="HOGENOM" id="CLU_009123_4_3_1"/>
<protein>
    <recommendedName>
        <fullName evidence="3">hAT-like transposase RNase-H fold domain-containing protein</fullName>
    </recommendedName>
</protein>
<dbReference type="SUPFAM" id="SSF53098">
    <property type="entry name" value="Ribonuclease H-like"/>
    <property type="match status" value="1"/>
</dbReference>
<dbReference type="Proteomes" id="UP000053989">
    <property type="component" value="Unassembled WGS sequence"/>
</dbReference>
<evidence type="ECO:0000313" key="2">
    <source>
        <dbReference type="Proteomes" id="UP000053989"/>
    </source>
</evidence>
<dbReference type="InParanoid" id="A0A0C2YYK9"/>
<gene>
    <name evidence="1" type="ORF">SCLCIDRAFT_43332</name>
</gene>
<evidence type="ECO:0008006" key="3">
    <source>
        <dbReference type="Google" id="ProtNLM"/>
    </source>
</evidence>
<reference evidence="1 2" key="1">
    <citation type="submission" date="2014-04" db="EMBL/GenBank/DDBJ databases">
        <authorList>
            <consortium name="DOE Joint Genome Institute"/>
            <person name="Kuo A."/>
            <person name="Kohler A."/>
            <person name="Nagy L.G."/>
            <person name="Floudas D."/>
            <person name="Copeland A."/>
            <person name="Barry K.W."/>
            <person name="Cichocki N."/>
            <person name="Veneault-Fourrey C."/>
            <person name="LaButti K."/>
            <person name="Lindquist E.A."/>
            <person name="Lipzen A."/>
            <person name="Lundell T."/>
            <person name="Morin E."/>
            <person name="Murat C."/>
            <person name="Sun H."/>
            <person name="Tunlid A."/>
            <person name="Henrissat B."/>
            <person name="Grigoriev I.V."/>
            <person name="Hibbett D.S."/>
            <person name="Martin F."/>
            <person name="Nordberg H.P."/>
            <person name="Cantor M.N."/>
            <person name="Hua S.X."/>
        </authorList>
    </citation>
    <scope>NUCLEOTIDE SEQUENCE [LARGE SCALE GENOMIC DNA]</scope>
    <source>
        <strain evidence="1 2">Foug A</strain>
    </source>
</reference>
<name>A0A0C2YYK9_9AGAM</name>
<keyword evidence="2" id="KW-1185">Reference proteome</keyword>
<dbReference type="InterPro" id="IPR012337">
    <property type="entry name" value="RNaseH-like_sf"/>
</dbReference>
<feature type="non-terminal residue" evidence="1">
    <location>
        <position position="167"/>
    </location>
</feature>
<dbReference type="OrthoDB" id="3359487at2759"/>
<dbReference type="AlphaFoldDB" id="A0A0C2YYK9"/>
<sequence length="167" mass="19099">MVIPAMDYVDEVFTTGMLDHTCFDPTIRVTIGLAKKTLNKYYSLTDSSKVYCIVMILHPCYKLEYFKQAKWNVDWIDTAQDLICATYDSTYAPRHVQEDDRSATESSTCAGEARSTNIFNNLPCLTKFRLIHGCDELDTYLVTGVEDVTPGDGLKWWHEQRATYPCL</sequence>
<accession>A0A0C2YYK9</accession>
<evidence type="ECO:0000313" key="1">
    <source>
        <dbReference type="EMBL" id="KIM54683.1"/>
    </source>
</evidence>
<dbReference type="EMBL" id="KN822149">
    <property type="protein sequence ID" value="KIM54683.1"/>
    <property type="molecule type" value="Genomic_DNA"/>
</dbReference>
<reference evidence="2" key="2">
    <citation type="submission" date="2015-01" db="EMBL/GenBank/DDBJ databases">
        <title>Evolutionary Origins and Diversification of the Mycorrhizal Mutualists.</title>
        <authorList>
            <consortium name="DOE Joint Genome Institute"/>
            <consortium name="Mycorrhizal Genomics Consortium"/>
            <person name="Kohler A."/>
            <person name="Kuo A."/>
            <person name="Nagy L.G."/>
            <person name="Floudas D."/>
            <person name="Copeland A."/>
            <person name="Barry K.W."/>
            <person name="Cichocki N."/>
            <person name="Veneault-Fourrey C."/>
            <person name="LaButti K."/>
            <person name="Lindquist E.A."/>
            <person name="Lipzen A."/>
            <person name="Lundell T."/>
            <person name="Morin E."/>
            <person name="Murat C."/>
            <person name="Riley R."/>
            <person name="Ohm R."/>
            <person name="Sun H."/>
            <person name="Tunlid A."/>
            <person name="Henrissat B."/>
            <person name="Grigoriev I.V."/>
            <person name="Hibbett D.S."/>
            <person name="Martin F."/>
        </authorList>
    </citation>
    <scope>NUCLEOTIDE SEQUENCE [LARGE SCALE GENOMIC DNA]</scope>
    <source>
        <strain evidence="2">Foug A</strain>
    </source>
</reference>
<organism evidence="1 2">
    <name type="scientific">Scleroderma citrinum Foug A</name>
    <dbReference type="NCBI Taxonomy" id="1036808"/>
    <lineage>
        <taxon>Eukaryota</taxon>
        <taxon>Fungi</taxon>
        <taxon>Dikarya</taxon>
        <taxon>Basidiomycota</taxon>
        <taxon>Agaricomycotina</taxon>
        <taxon>Agaricomycetes</taxon>
        <taxon>Agaricomycetidae</taxon>
        <taxon>Boletales</taxon>
        <taxon>Sclerodermatineae</taxon>
        <taxon>Sclerodermataceae</taxon>
        <taxon>Scleroderma</taxon>
    </lineage>
</organism>
<proteinExistence type="predicted"/>